<accession>A0A024FZM7</accession>
<evidence type="ECO:0000313" key="2">
    <source>
        <dbReference type="EMBL" id="CCI40049.1"/>
    </source>
</evidence>
<proteinExistence type="predicted"/>
<comment type="caution">
    <text evidence="2">The sequence shown here is derived from an EMBL/GenBank/DDBJ whole genome shotgun (WGS) entry which is preliminary data.</text>
</comment>
<dbReference type="OrthoDB" id="152385at2759"/>
<sequence length="116" mass="12496">MTEGSFPIPAPPPAKLLSRTDFSITLAIPEPHTSLYRFQYKKAGPNVDWDSHGISVDTEMGQTVVVLDDLEPTCSYEVRIYAIDGTKHTICSSPSAVAAVDTDVPSCAPDSKCVIL</sequence>
<dbReference type="AlphaFoldDB" id="A0A024FZM7"/>
<evidence type="ECO:0000259" key="1">
    <source>
        <dbReference type="PROSITE" id="PS50853"/>
    </source>
</evidence>
<dbReference type="InParanoid" id="A0A024FZM7"/>
<dbReference type="Gene3D" id="2.60.40.10">
    <property type="entry name" value="Immunoglobulins"/>
    <property type="match status" value="1"/>
</dbReference>
<dbReference type="SUPFAM" id="SSF49265">
    <property type="entry name" value="Fibronectin type III"/>
    <property type="match status" value="1"/>
</dbReference>
<keyword evidence="3" id="KW-1185">Reference proteome</keyword>
<reference evidence="2 3" key="1">
    <citation type="submission" date="2012-05" db="EMBL/GenBank/DDBJ databases">
        <title>Recombination and specialization in a pathogen metapopulation.</title>
        <authorList>
            <person name="Gardiner A."/>
            <person name="Kemen E."/>
            <person name="Schultz-Larsen T."/>
            <person name="MacLean D."/>
            <person name="Van Oosterhout C."/>
            <person name="Jones J.D.G."/>
        </authorList>
    </citation>
    <scope>NUCLEOTIDE SEQUENCE [LARGE SCALE GENOMIC DNA]</scope>
    <source>
        <strain evidence="2 3">Ac Nc2</strain>
    </source>
</reference>
<feature type="domain" description="Fibronectin type-III" evidence="1">
    <location>
        <begin position="10"/>
        <end position="105"/>
    </location>
</feature>
<evidence type="ECO:0000313" key="3">
    <source>
        <dbReference type="Proteomes" id="UP000053237"/>
    </source>
</evidence>
<dbReference type="InterPro" id="IPR036116">
    <property type="entry name" value="FN3_sf"/>
</dbReference>
<dbReference type="EMBL" id="CAIX01000005">
    <property type="protein sequence ID" value="CCI40049.1"/>
    <property type="molecule type" value="Genomic_DNA"/>
</dbReference>
<dbReference type="InterPro" id="IPR003961">
    <property type="entry name" value="FN3_dom"/>
</dbReference>
<gene>
    <name evidence="2" type="ORF">BN9_008330</name>
</gene>
<name>A0A024FZM7_9STRA</name>
<organism evidence="2 3">
    <name type="scientific">Albugo candida</name>
    <dbReference type="NCBI Taxonomy" id="65357"/>
    <lineage>
        <taxon>Eukaryota</taxon>
        <taxon>Sar</taxon>
        <taxon>Stramenopiles</taxon>
        <taxon>Oomycota</taxon>
        <taxon>Peronosporomycetes</taxon>
        <taxon>Albuginales</taxon>
        <taxon>Albuginaceae</taxon>
        <taxon>Albugo</taxon>
    </lineage>
</organism>
<protein>
    <recommendedName>
        <fullName evidence="1">Fibronectin type-III domain-containing protein</fullName>
    </recommendedName>
</protein>
<dbReference type="PROSITE" id="PS50853">
    <property type="entry name" value="FN3"/>
    <property type="match status" value="1"/>
</dbReference>
<dbReference type="InterPro" id="IPR013783">
    <property type="entry name" value="Ig-like_fold"/>
</dbReference>
<dbReference type="Proteomes" id="UP000053237">
    <property type="component" value="Unassembled WGS sequence"/>
</dbReference>